<evidence type="ECO:0000256" key="1">
    <source>
        <dbReference type="SAM" id="Phobius"/>
    </source>
</evidence>
<feature type="transmembrane region" description="Helical" evidence="1">
    <location>
        <begin position="84"/>
        <end position="105"/>
    </location>
</feature>
<proteinExistence type="predicted"/>
<dbReference type="AlphaFoldDB" id="A0A0B6ZC12"/>
<keyword evidence="1" id="KW-0472">Membrane</keyword>
<reference evidence="2" key="1">
    <citation type="submission" date="2014-12" db="EMBL/GenBank/DDBJ databases">
        <title>Insight into the proteome of Arion vulgaris.</title>
        <authorList>
            <person name="Aradska J."/>
            <person name="Bulat T."/>
            <person name="Smidak R."/>
            <person name="Sarate P."/>
            <person name="Gangsoo J."/>
            <person name="Sialana F."/>
            <person name="Bilban M."/>
            <person name="Lubec G."/>
        </authorList>
    </citation>
    <scope>NUCLEOTIDE SEQUENCE</scope>
    <source>
        <tissue evidence="2">Skin</tissue>
    </source>
</reference>
<gene>
    <name evidence="2" type="primary">ORF57083</name>
</gene>
<keyword evidence="1" id="KW-1133">Transmembrane helix</keyword>
<feature type="transmembrane region" description="Helical" evidence="1">
    <location>
        <begin position="30"/>
        <end position="51"/>
    </location>
</feature>
<dbReference type="EMBL" id="HACG01019163">
    <property type="protein sequence ID" value="CEK66028.1"/>
    <property type="molecule type" value="Transcribed_RNA"/>
</dbReference>
<evidence type="ECO:0008006" key="3">
    <source>
        <dbReference type="Google" id="ProtNLM"/>
    </source>
</evidence>
<evidence type="ECO:0000313" key="2">
    <source>
        <dbReference type="EMBL" id="CEK66028.1"/>
    </source>
</evidence>
<organism evidence="2">
    <name type="scientific">Arion vulgaris</name>
    <dbReference type="NCBI Taxonomy" id="1028688"/>
    <lineage>
        <taxon>Eukaryota</taxon>
        <taxon>Metazoa</taxon>
        <taxon>Spiralia</taxon>
        <taxon>Lophotrochozoa</taxon>
        <taxon>Mollusca</taxon>
        <taxon>Gastropoda</taxon>
        <taxon>Heterobranchia</taxon>
        <taxon>Euthyneura</taxon>
        <taxon>Panpulmonata</taxon>
        <taxon>Eupulmonata</taxon>
        <taxon>Stylommatophora</taxon>
        <taxon>Helicina</taxon>
        <taxon>Arionoidea</taxon>
        <taxon>Arionidae</taxon>
        <taxon>Arion</taxon>
    </lineage>
</organism>
<feature type="transmembrane region" description="Helical" evidence="1">
    <location>
        <begin position="117"/>
        <end position="135"/>
    </location>
</feature>
<dbReference type="PANTHER" id="PTHR37919">
    <property type="entry name" value="PROTEIN CBG05606"/>
    <property type="match status" value="1"/>
</dbReference>
<keyword evidence="1" id="KW-0812">Transmembrane</keyword>
<accession>A0A0B6ZC12</accession>
<protein>
    <recommendedName>
        <fullName evidence="3">EXPERA domain-containing protein</fullName>
    </recommendedName>
</protein>
<feature type="transmembrane region" description="Helical" evidence="1">
    <location>
        <begin position="155"/>
        <end position="177"/>
    </location>
</feature>
<sequence length="247" mass="29001">MTLTNKLDDEEDVKGKVQTQPRDKMQLSGWMLIWFYSTTVICTWDATFIMLRPHSLPGGSLATLWYLYKYYVTVDQRYMDTNDAFVYAQSLLNYAEVIFNIVTIIMHYHCSRHTSTIAFMVSVMTMWKTILYFLMFTELCTGGAYRAGNTAMQEFFLVVIPNIIWVIIPLYIMYVLWQKLTPEGRDIILPSLTRHNIEYQEKVYYSENSITDREHHLSDFPKTNSYTNDKTNGYTNGRTTVVKRSIQ</sequence>
<dbReference type="PANTHER" id="PTHR37919:SF2">
    <property type="entry name" value="EXPERA DOMAIN-CONTAINING PROTEIN"/>
    <property type="match status" value="1"/>
</dbReference>
<name>A0A0B6ZC12_9EUPU</name>